<sequence>MDQKMYGTRDSVVSVSCIPRSCDPLSNGRSCRRDARPAATGRRAAVRRRPPPPRSRARFGRLRSRERALSFGAGNCSYCVYSVSAAALVHVRQLGGSCPVLVRFTCEEESINAVIHPLEIVQILHRRHLRRVKEQRVFCPMTDRVALTQLSGAEAEDQDHFKVVRSKKCLKKGQ</sequence>
<comment type="caution">
    <text evidence="2">The sequence shown here is derived from an EMBL/GenBank/DDBJ whole genome shotgun (WGS) entry which is preliminary data.</text>
</comment>
<protein>
    <submittedName>
        <fullName evidence="2">Uncharacterized protein</fullName>
    </submittedName>
</protein>
<evidence type="ECO:0000256" key="1">
    <source>
        <dbReference type="SAM" id="MobiDB-lite"/>
    </source>
</evidence>
<accession>A0A4C1XW07</accession>
<evidence type="ECO:0000313" key="2">
    <source>
        <dbReference type="EMBL" id="GBP66345.1"/>
    </source>
</evidence>
<dbReference type="EMBL" id="BGZK01000955">
    <property type="protein sequence ID" value="GBP66345.1"/>
    <property type="molecule type" value="Genomic_DNA"/>
</dbReference>
<feature type="region of interest" description="Disordered" evidence="1">
    <location>
        <begin position="24"/>
        <end position="58"/>
    </location>
</feature>
<reference evidence="2 3" key="1">
    <citation type="journal article" date="2019" name="Commun. Biol.">
        <title>The bagworm genome reveals a unique fibroin gene that provides high tensile strength.</title>
        <authorList>
            <person name="Kono N."/>
            <person name="Nakamura H."/>
            <person name="Ohtoshi R."/>
            <person name="Tomita M."/>
            <person name="Numata K."/>
            <person name="Arakawa K."/>
        </authorList>
    </citation>
    <scope>NUCLEOTIDE SEQUENCE [LARGE SCALE GENOMIC DNA]</scope>
</reference>
<proteinExistence type="predicted"/>
<organism evidence="2 3">
    <name type="scientific">Eumeta variegata</name>
    <name type="common">Bagworm moth</name>
    <name type="synonym">Eumeta japonica</name>
    <dbReference type="NCBI Taxonomy" id="151549"/>
    <lineage>
        <taxon>Eukaryota</taxon>
        <taxon>Metazoa</taxon>
        <taxon>Ecdysozoa</taxon>
        <taxon>Arthropoda</taxon>
        <taxon>Hexapoda</taxon>
        <taxon>Insecta</taxon>
        <taxon>Pterygota</taxon>
        <taxon>Neoptera</taxon>
        <taxon>Endopterygota</taxon>
        <taxon>Lepidoptera</taxon>
        <taxon>Glossata</taxon>
        <taxon>Ditrysia</taxon>
        <taxon>Tineoidea</taxon>
        <taxon>Psychidae</taxon>
        <taxon>Oiketicinae</taxon>
        <taxon>Eumeta</taxon>
    </lineage>
</organism>
<name>A0A4C1XW07_EUMVA</name>
<dbReference type="Proteomes" id="UP000299102">
    <property type="component" value="Unassembled WGS sequence"/>
</dbReference>
<gene>
    <name evidence="2" type="ORF">EVAR_88455_1</name>
</gene>
<keyword evidence="3" id="KW-1185">Reference proteome</keyword>
<evidence type="ECO:0000313" key="3">
    <source>
        <dbReference type="Proteomes" id="UP000299102"/>
    </source>
</evidence>
<dbReference type="AlphaFoldDB" id="A0A4C1XW07"/>
<feature type="compositionally biased region" description="Basic residues" evidence="1">
    <location>
        <begin position="44"/>
        <end position="58"/>
    </location>
</feature>